<name>G4QBX9_TAYAM</name>
<keyword evidence="2" id="KW-1185">Reference proteome</keyword>
<dbReference type="EMBL" id="CP003059">
    <property type="protein sequence ID" value="AEP36795.1"/>
    <property type="molecule type" value="Genomic_DNA"/>
</dbReference>
<evidence type="ECO:0000313" key="2">
    <source>
        <dbReference type="Proteomes" id="UP000009284"/>
    </source>
</evidence>
<dbReference type="STRING" id="1008459.TASI_1036"/>
<reference evidence="1 2" key="2">
    <citation type="journal article" date="2012" name="PLoS ONE">
        <title>Genomic characterization of the taylorella genus.</title>
        <authorList>
            <person name="Hebert L."/>
            <person name="Moumen B."/>
            <person name="Pons N."/>
            <person name="Duquesne F."/>
            <person name="Breuil M.F."/>
            <person name="Goux D."/>
            <person name="Batto J.M."/>
            <person name="Laugier C."/>
            <person name="Renault P."/>
            <person name="Petry S."/>
        </authorList>
    </citation>
    <scope>NUCLEOTIDE SEQUENCE [LARGE SCALE GENOMIC DNA]</scope>
    <source>
        <strain evidence="1 2">MCE3</strain>
    </source>
</reference>
<proteinExistence type="predicted"/>
<dbReference type="RefSeq" id="WP_014111690.1">
    <property type="nucleotide sequence ID" value="NC_016043.1"/>
</dbReference>
<protein>
    <submittedName>
        <fullName evidence="1">Uncharacterized protein</fullName>
    </submittedName>
</protein>
<sequence length="307" mass="36110">MQGMKKKIEKAVKLYKYNKSICTEDSDSFFIDEYNFFARDENLKNYSNVVWVTLSGLPDCTHAKAKNLLFQGNEDCWKFFERTAVFWAYGHSNDVWLDHLKGAFEYSLYVERKDLIYKLIDISLSYLTNESNLSNKEFKLQSVYPSTQLVHFLIEKWIGENPAKEFVLKYGSGYGIYQNIIDNWNDLSKLNNNYWNELCDYHLNGIGLQQSEKRGYEEFLDSGLVPMELINLIKVRKKLGLDVPVIENDLFSTNMAKEPVIPTGYNEQFDVKFKLIELTVKNKRRYTYNEVIDCIRKEYGCGVDIFW</sequence>
<dbReference type="eggNOG" id="ENOG5033SSZ">
    <property type="taxonomic scope" value="Bacteria"/>
</dbReference>
<organism evidence="1 2">
    <name type="scientific">Taylorella asinigenitalis (strain MCE3)</name>
    <dbReference type="NCBI Taxonomy" id="1008459"/>
    <lineage>
        <taxon>Bacteria</taxon>
        <taxon>Pseudomonadati</taxon>
        <taxon>Pseudomonadota</taxon>
        <taxon>Betaproteobacteria</taxon>
        <taxon>Burkholderiales</taxon>
        <taxon>Alcaligenaceae</taxon>
        <taxon>Taylorella</taxon>
    </lineage>
</organism>
<dbReference type="Proteomes" id="UP000009284">
    <property type="component" value="Chromosome"/>
</dbReference>
<gene>
    <name evidence="1" type="ordered locus">TASI_1036</name>
</gene>
<accession>G4QBX9</accession>
<evidence type="ECO:0000313" key="1">
    <source>
        <dbReference type="EMBL" id="AEP36795.1"/>
    </source>
</evidence>
<dbReference type="AlphaFoldDB" id="G4QBX9"/>
<dbReference type="KEGG" id="tas:TASI_1036"/>
<dbReference type="HOGENOM" id="CLU_078801_0_0_4"/>
<reference key="1">
    <citation type="submission" date="2011-09" db="EMBL/GenBank/DDBJ databases">
        <title>Genomic characterization of the Taylorella genus.</title>
        <authorList>
            <person name="Hebert L."/>
            <person name="Moumen B."/>
            <person name="Pons N."/>
            <person name="Duquesne F."/>
            <person name="Breuil M.-F."/>
            <person name="Goux D."/>
            <person name="Batto J.-M."/>
            <person name="Renault P."/>
            <person name="Laugier C."/>
            <person name="Petry S."/>
        </authorList>
    </citation>
    <scope>NUCLEOTIDE SEQUENCE</scope>
    <source>
        <strain>MCE3</strain>
    </source>
</reference>